<accession>A0A443L763</accession>
<reference evidence="1 2" key="1">
    <citation type="submission" date="2019-01" db="EMBL/GenBank/DDBJ databases">
        <title>Sinorhodobacter populi sp. nov. isolated from the symptomatic bark tissue of Populus euramericana canker.</title>
        <authorList>
            <person name="Xu G."/>
        </authorList>
    </citation>
    <scope>NUCLEOTIDE SEQUENCE [LARGE SCALE GENOMIC DNA]</scope>
    <source>
        <strain evidence="1 2">CCTCC AB2012026</strain>
    </source>
</reference>
<comment type="caution">
    <text evidence="1">The sequence shown here is derived from an EMBL/GenBank/DDBJ whole genome shotgun (WGS) entry which is preliminary data.</text>
</comment>
<proteinExistence type="predicted"/>
<evidence type="ECO:0000313" key="1">
    <source>
        <dbReference type="EMBL" id="RWR45067.1"/>
    </source>
</evidence>
<sequence length="166" mass="19319">MNDIDVTGRISLFREAARHAWNTYFARQNFGECLELYPVFKRIEAGFFEAIVLQPLGMMELSSQFGAGPLDWLLMVPKEGMRHIPARFEKNQADGNTYWGDIKLLPVDDGRAFLFVEFYDWDWCGYIDMSHARVQLRAQTETDHLKSSFALLDTDSFRFVFRPCSE</sequence>
<keyword evidence="2" id="KW-1185">Reference proteome</keyword>
<organism evidence="1 2">
    <name type="scientific">Paenirhodobacter ferrireducens</name>
    <dbReference type="NCBI Taxonomy" id="1215032"/>
    <lineage>
        <taxon>Bacteria</taxon>
        <taxon>Pseudomonadati</taxon>
        <taxon>Pseudomonadota</taxon>
        <taxon>Alphaproteobacteria</taxon>
        <taxon>Rhodobacterales</taxon>
        <taxon>Rhodobacter group</taxon>
        <taxon>Paenirhodobacter</taxon>
    </lineage>
</organism>
<dbReference type="AlphaFoldDB" id="A0A443L763"/>
<dbReference type="EMBL" id="SAVB01000026">
    <property type="protein sequence ID" value="RWR45067.1"/>
    <property type="molecule type" value="Genomic_DNA"/>
</dbReference>
<dbReference type="OrthoDB" id="9181740at2"/>
<dbReference type="Proteomes" id="UP000286594">
    <property type="component" value="Unassembled WGS sequence"/>
</dbReference>
<dbReference type="RefSeq" id="WP_128151518.1">
    <property type="nucleotide sequence ID" value="NZ_SAVB01000026.1"/>
</dbReference>
<gene>
    <name evidence="1" type="ORF">EOW65_17105</name>
</gene>
<protein>
    <submittedName>
        <fullName evidence="1">Uncharacterized protein</fullName>
    </submittedName>
</protein>
<name>A0A443L763_9RHOB</name>
<evidence type="ECO:0000313" key="2">
    <source>
        <dbReference type="Proteomes" id="UP000286594"/>
    </source>
</evidence>